<sequence>MKFSKKIVLVNIIVAALINKVHCNLNIIVQLVIIYSAEYFFDNLIEKKFHEKRKKLNFAMRNKSIVKFEQAIKNEKNSIIEIAYLENGNVEKEKARKERQ</sequence>
<evidence type="ECO:0000313" key="2">
    <source>
        <dbReference type="Proteomes" id="UP000276133"/>
    </source>
</evidence>
<gene>
    <name evidence="1" type="ORF">BpHYR1_005359</name>
</gene>
<comment type="caution">
    <text evidence="1">The sequence shown here is derived from an EMBL/GenBank/DDBJ whole genome shotgun (WGS) entry which is preliminary data.</text>
</comment>
<keyword evidence="2" id="KW-1185">Reference proteome</keyword>
<accession>A0A3M7R467</accession>
<protein>
    <submittedName>
        <fullName evidence="1">Uncharacterized protein</fullName>
    </submittedName>
</protein>
<dbReference type="AlphaFoldDB" id="A0A3M7R467"/>
<dbReference type="EMBL" id="REGN01004252">
    <property type="protein sequence ID" value="RNA18380.1"/>
    <property type="molecule type" value="Genomic_DNA"/>
</dbReference>
<proteinExistence type="predicted"/>
<organism evidence="1 2">
    <name type="scientific">Brachionus plicatilis</name>
    <name type="common">Marine rotifer</name>
    <name type="synonym">Brachionus muelleri</name>
    <dbReference type="NCBI Taxonomy" id="10195"/>
    <lineage>
        <taxon>Eukaryota</taxon>
        <taxon>Metazoa</taxon>
        <taxon>Spiralia</taxon>
        <taxon>Gnathifera</taxon>
        <taxon>Rotifera</taxon>
        <taxon>Eurotatoria</taxon>
        <taxon>Monogononta</taxon>
        <taxon>Pseudotrocha</taxon>
        <taxon>Ploima</taxon>
        <taxon>Brachionidae</taxon>
        <taxon>Brachionus</taxon>
    </lineage>
</organism>
<name>A0A3M7R467_BRAPC</name>
<reference evidence="1 2" key="1">
    <citation type="journal article" date="2018" name="Sci. Rep.">
        <title>Genomic signatures of local adaptation to the degree of environmental predictability in rotifers.</title>
        <authorList>
            <person name="Franch-Gras L."/>
            <person name="Hahn C."/>
            <person name="Garcia-Roger E.M."/>
            <person name="Carmona M.J."/>
            <person name="Serra M."/>
            <person name="Gomez A."/>
        </authorList>
    </citation>
    <scope>NUCLEOTIDE SEQUENCE [LARGE SCALE GENOMIC DNA]</scope>
    <source>
        <strain evidence="1">HYR1</strain>
    </source>
</reference>
<evidence type="ECO:0000313" key="1">
    <source>
        <dbReference type="EMBL" id="RNA18380.1"/>
    </source>
</evidence>
<dbReference type="Proteomes" id="UP000276133">
    <property type="component" value="Unassembled WGS sequence"/>
</dbReference>